<dbReference type="OMA" id="DDYQFNL"/>
<accession>A0A100XFX4</accession>
<dbReference type="OrthoDB" id="4729167at2"/>
<proteinExistence type="predicted"/>
<evidence type="ECO:0000313" key="2">
    <source>
        <dbReference type="EMBL" id="GAT15779.1"/>
    </source>
</evidence>
<gene>
    <name evidence="2" type="ORF">RMCT_2749</name>
</gene>
<dbReference type="AlphaFoldDB" id="A0A100XFX4"/>
<comment type="caution">
    <text evidence="2">The sequence shown here is derived from an EMBL/GenBank/DDBJ whole genome shotgun (WGS) entry which is preliminary data.</text>
</comment>
<dbReference type="RefSeq" id="WP_003926673.1">
    <property type="nucleotide sequence ID" value="NZ_BCTB01000018.1"/>
</dbReference>
<evidence type="ECO:0000256" key="1">
    <source>
        <dbReference type="SAM" id="MobiDB-lite"/>
    </source>
</evidence>
<evidence type="ECO:0000313" key="3">
    <source>
        <dbReference type="Proteomes" id="UP000069654"/>
    </source>
</evidence>
<feature type="region of interest" description="Disordered" evidence="1">
    <location>
        <begin position="1"/>
        <end position="28"/>
    </location>
</feature>
<protein>
    <submittedName>
        <fullName evidence="2">Uncharacterized protein</fullName>
    </submittedName>
</protein>
<dbReference type="EMBL" id="BCTB01000018">
    <property type="protein sequence ID" value="GAT15779.1"/>
    <property type="molecule type" value="Genomic_DNA"/>
</dbReference>
<dbReference type="Proteomes" id="UP000069654">
    <property type="component" value="Unassembled WGS sequence"/>
</dbReference>
<reference evidence="3" key="2">
    <citation type="submission" date="2016-02" db="EMBL/GenBank/DDBJ databases">
        <title>Draft genome sequence of five rapidly growing Mycobacterium species.</title>
        <authorList>
            <person name="Katahira K."/>
            <person name="Gotou Y."/>
            <person name="Iida K."/>
            <person name="Ogura Y."/>
            <person name="Hayashi T."/>
        </authorList>
    </citation>
    <scope>NUCLEOTIDE SEQUENCE [LARGE SCALE GENOMIC DNA]</scope>
    <source>
        <strain evidence="3">JCM6362</strain>
    </source>
</reference>
<dbReference type="STRING" id="1797.RMCT_2749"/>
<name>A0A100XFX4_MYCTH</name>
<organism evidence="2 3">
    <name type="scientific">Mycolicibacterium thermoresistibile</name>
    <name type="common">Mycobacterium thermoresistibile</name>
    <dbReference type="NCBI Taxonomy" id="1797"/>
    <lineage>
        <taxon>Bacteria</taxon>
        <taxon>Bacillati</taxon>
        <taxon>Actinomycetota</taxon>
        <taxon>Actinomycetes</taxon>
        <taxon>Mycobacteriales</taxon>
        <taxon>Mycobacteriaceae</taxon>
        <taxon>Mycolicibacterium</taxon>
    </lineage>
</organism>
<sequence length="142" mass="15637">MARRSSAQSRARKAEAKKARRRKRKAARDATWLPDETMAAVADTTDVEAMDAVLTARGWEFDIDNSSDELVSWFFAASGIVTDDEAVETVTRIWLTTEDEWHVILVGSGPDGIDYVFSAESLLANLDAVENFRAGDPAPVFA</sequence>
<reference evidence="2 3" key="1">
    <citation type="journal article" date="2016" name="Genome Announc.">
        <title>Draft Genome Sequences of Five Rapidly Growing Mycobacterium Species, M. thermoresistibile, M. fortuitum subsp. acetamidolyticum, M. canariasense, M. brisbanense, and M. novocastrense.</title>
        <authorList>
            <person name="Katahira K."/>
            <person name="Ogura Y."/>
            <person name="Gotoh Y."/>
            <person name="Hayashi T."/>
        </authorList>
    </citation>
    <scope>NUCLEOTIDE SEQUENCE [LARGE SCALE GENOMIC DNA]</scope>
    <source>
        <strain evidence="2 3">JCM6362</strain>
    </source>
</reference>